<accession>A0AAE3G9Y2</accession>
<evidence type="ECO:0000256" key="1">
    <source>
        <dbReference type="ARBA" id="ARBA00004370"/>
    </source>
</evidence>
<keyword evidence="11" id="KW-1185">Reference proteome</keyword>
<dbReference type="GO" id="GO:0008320">
    <property type="term" value="F:protein transmembrane transporter activity"/>
    <property type="evidence" value="ECO:0007669"/>
    <property type="project" value="UniProtKB-UniRule"/>
</dbReference>
<sequence>MKSKAETENSPVDTIKLAVAALILIGGIFGFYYYGDQPQLYRVLGIVAVAGVAIAVAMTSQQGQALWSFLQDSRTETRKVVWPTRSETWRTTLLVMIVVMIVAIFLWLMDILLGWGVQRLILPGG</sequence>
<dbReference type="InterPro" id="IPR001901">
    <property type="entry name" value="Translocase_SecE/Sec61-g"/>
</dbReference>
<feature type="transmembrane region" description="Helical" evidence="9">
    <location>
        <begin position="12"/>
        <end position="34"/>
    </location>
</feature>
<keyword evidence="7 9" id="KW-0811">Translocation</keyword>
<dbReference type="NCBIfam" id="NF004379">
    <property type="entry name" value="PRK05740.2-5"/>
    <property type="match status" value="1"/>
</dbReference>
<dbReference type="AlphaFoldDB" id="A0AAE3G9Y2"/>
<dbReference type="Pfam" id="PF00584">
    <property type="entry name" value="SecE"/>
    <property type="match status" value="1"/>
</dbReference>
<evidence type="ECO:0000313" key="11">
    <source>
        <dbReference type="Proteomes" id="UP001205843"/>
    </source>
</evidence>
<comment type="similarity">
    <text evidence="9">Belongs to the SecE/SEC61-gamma family.</text>
</comment>
<protein>
    <recommendedName>
        <fullName evidence="9">Protein translocase subunit SecE</fullName>
    </recommendedName>
</protein>
<evidence type="ECO:0000313" key="10">
    <source>
        <dbReference type="EMBL" id="MCP1677233.1"/>
    </source>
</evidence>
<reference evidence="10" key="1">
    <citation type="submission" date="2022-03" db="EMBL/GenBank/DDBJ databases">
        <title>Genomic Encyclopedia of Type Strains, Phase III (KMG-III): the genomes of soil and plant-associated and newly described type strains.</title>
        <authorList>
            <person name="Whitman W."/>
        </authorList>
    </citation>
    <scope>NUCLEOTIDE SEQUENCE</scope>
    <source>
        <strain evidence="10">ANL 6-2</strain>
    </source>
</reference>
<dbReference type="PANTHER" id="PTHR33910">
    <property type="entry name" value="PROTEIN TRANSLOCASE SUBUNIT SECE"/>
    <property type="match status" value="1"/>
</dbReference>
<evidence type="ECO:0000256" key="9">
    <source>
        <dbReference type="HAMAP-Rule" id="MF_00422"/>
    </source>
</evidence>
<dbReference type="InterPro" id="IPR005807">
    <property type="entry name" value="SecE_bac"/>
</dbReference>
<dbReference type="GO" id="GO:0009306">
    <property type="term" value="P:protein secretion"/>
    <property type="evidence" value="ECO:0007669"/>
    <property type="project" value="UniProtKB-UniRule"/>
</dbReference>
<keyword evidence="3 9" id="KW-1003">Cell membrane</keyword>
<dbReference type="PRINTS" id="PR01650">
    <property type="entry name" value="SECETRNLCASE"/>
</dbReference>
<dbReference type="NCBIfam" id="NF004371">
    <property type="entry name" value="PRK05740.1-1"/>
    <property type="match status" value="1"/>
</dbReference>
<comment type="subunit">
    <text evidence="9">Component of the Sec protein translocase complex. Heterotrimer consisting of SecY, SecE and SecG subunits. The heterotrimers can form oligomers, although 1 heterotrimer is thought to be able to translocate proteins. Interacts with the ribosome. Interacts with SecDF, and other proteins may be involved. Interacts with SecA.</text>
</comment>
<dbReference type="PANTHER" id="PTHR33910:SF1">
    <property type="entry name" value="PROTEIN TRANSLOCASE SUBUNIT SECE"/>
    <property type="match status" value="1"/>
</dbReference>
<comment type="subcellular location">
    <subcellularLocation>
        <location evidence="1">Membrane</location>
    </subcellularLocation>
</comment>
<keyword evidence="5 9" id="KW-0653">Protein transport</keyword>
<keyword evidence="8 9" id="KW-0472">Membrane</keyword>
<gene>
    <name evidence="9" type="primary">secE</name>
    <name evidence="10" type="ORF">J2T57_004411</name>
</gene>
<dbReference type="InterPro" id="IPR038379">
    <property type="entry name" value="SecE_sf"/>
</dbReference>
<dbReference type="GO" id="GO:0065002">
    <property type="term" value="P:intracellular protein transmembrane transport"/>
    <property type="evidence" value="ECO:0007669"/>
    <property type="project" value="UniProtKB-UniRule"/>
</dbReference>
<evidence type="ECO:0000256" key="6">
    <source>
        <dbReference type="ARBA" id="ARBA00022989"/>
    </source>
</evidence>
<keyword evidence="4 9" id="KW-0812">Transmembrane</keyword>
<dbReference type="NCBIfam" id="TIGR00964">
    <property type="entry name" value="secE_bact"/>
    <property type="match status" value="1"/>
</dbReference>
<dbReference type="EMBL" id="JALJXV010000018">
    <property type="protein sequence ID" value="MCP1677233.1"/>
    <property type="molecule type" value="Genomic_DNA"/>
</dbReference>
<evidence type="ECO:0000256" key="8">
    <source>
        <dbReference type="ARBA" id="ARBA00023136"/>
    </source>
</evidence>
<evidence type="ECO:0000256" key="3">
    <source>
        <dbReference type="ARBA" id="ARBA00022475"/>
    </source>
</evidence>
<dbReference type="RefSeq" id="WP_253485778.1">
    <property type="nucleotide sequence ID" value="NZ_JALJXV010000018.1"/>
</dbReference>
<evidence type="ECO:0000256" key="2">
    <source>
        <dbReference type="ARBA" id="ARBA00022448"/>
    </source>
</evidence>
<evidence type="ECO:0000256" key="4">
    <source>
        <dbReference type="ARBA" id="ARBA00022692"/>
    </source>
</evidence>
<proteinExistence type="inferred from homology"/>
<dbReference type="Proteomes" id="UP001205843">
    <property type="component" value="Unassembled WGS sequence"/>
</dbReference>
<dbReference type="HAMAP" id="MF_00422">
    <property type="entry name" value="SecE"/>
    <property type="match status" value="1"/>
</dbReference>
<feature type="transmembrane region" description="Helical" evidence="9">
    <location>
        <begin position="93"/>
        <end position="117"/>
    </location>
</feature>
<comment type="caution">
    <text evidence="9">Lacks conserved residue(s) required for the propagation of feature annotation.</text>
</comment>
<keyword evidence="6 9" id="KW-1133">Transmembrane helix</keyword>
<dbReference type="Gene3D" id="1.20.5.1030">
    <property type="entry name" value="Preprotein translocase secy subunit"/>
    <property type="match status" value="1"/>
</dbReference>
<comment type="caution">
    <text evidence="10">The sequence shown here is derived from an EMBL/GenBank/DDBJ whole genome shotgun (WGS) entry which is preliminary data.</text>
</comment>
<evidence type="ECO:0000256" key="7">
    <source>
        <dbReference type="ARBA" id="ARBA00023010"/>
    </source>
</evidence>
<evidence type="ECO:0000256" key="5">
    <source>
        <dbReference type="ARBA" id="ARBA00022927"/>
    </source>
</evidence>
<dbReference type="GO" id="GO:0043952">
    <property type="term" value="P:protein transport by the Sec complex"/>
    <property type="evidence" value="ECO:0007669"/>
    <property type="project" value="UniProtKB-UniRule"/>
</dbReference>
<keyword evidence="2 9" id="KW-0813">Transport</keyword>
<dbReference type="GO" id="GO:0006605">
    <property type="term" value="P:protein targeting"/>
    <property type="evidence" value="ECO:0007669"/>
    <property type="project" value="UniProtKB-UniRule"/>
</dbReference>
<organism evidence="10 11">
    <name type="scientific">Natronocella acetinitrilica</name>
    <dbReference type="NCBI Taxonomy" id="414046"/>
    <lineage>
        <taxon>Bacteria</taxon>
        <taxon>Pseudomonadati</taxon>
        <taxon>Pseudomonadota</taxon>
        <taxon>Gammaproteobacteria</taxon>
        <taxon>Chromatiales</taxon>
        <taxon>Ectothiorhodospiraceae</taxon>
        <taxon>Natronocella</taxon>
    </lineage>
</organism>
<comment type="function">
    <text evidence="9">Essential subunit of the Sec protein translocation channel SecYEG. Clamps together the 2 halves of SecY. May contact the channel plug during translocation.</text>
</comment>
<feature type="transmembrane region" description="Helical" evidence="9">
    <location>
        <begin position="40"/>
        <end position="58"/>
    </location>
</feature>
<name>A0AAE3G9Y2_9GAMM</name>
<dbReference type="GO" id="GO:0005886">
    <property type="term" value="C:plasma membrane"/>
    <property type="evidence" value="ECO:0007669"/>
    <property type="project" value="UniProtKB-UniRule"/>
</dbReference>